<dbReference type="AlphaFoldDB" id="A0A256G4I8"/>
<dbReference type="Proteomes" id="UP000215590">
    <property type="component" value="Unassembled WGS sequence"/>
</dbReference>
<dbReference type="InterPro" id="IPR052193">
    <property type="entry name" value="Peptidase_C59"/>
</dbReference>
<comment type="caution">
    <text evidence="4">The sequence shown here is derived from an EMBL/GenBank/DDBJ whole genome shotgun (WGS) entry which is preliminary data.</text>
</comment>
<dbReference type="GO" id="GO:0016787">
    <property type="term" value="F:hydrolase activity"/>
    <property type="evidence" value="ECO:0007669"/>
    <property type="project" value="UniProtKB-KW"/>
</dbReference>
<dbReference type="Gene3D" id="3.60.60.10">
    <property type="entry name" value="Penicillin V Acylase, Chain A"/>
    <property type="match status" value="1"/>
</dbReference>
<proteinExistence type="inferred from homology"/>
<dbReference type="InterPro" id="IPR029132">
    <property type="entry name" value="CBAH/NAAA_C"/>
</dbReference>
<accession>A0A256G4I8</accession>
<protein>
    <submittedName>
        <fullName evidence="4">Linear amide C-N hydrolase, choloylglycine hydrolase family protein</fullName>
    </submittedName>
</protein>
<dbReference type="EMBL" id="NNRJ01000009">
    <property type="protein sequence ID" value="OYR22003.1"/>
    <property type="molecule type" value="Genomic_DNA"/>
</dbReference>
<evidence type="ECO:0000313" key="5">
    <source>
        <dbReference type="Proteomes" id="UP000215590"/>
    </source>
</evidence>
<dbReference type="Pfam" id="PF02275">
    <property type="entry name" value="CBAH"/>
    <property type="match status" value="1"/>
</dbReference>
<feature type="domain" description="Choloylglycine hydrolase/NAAA C-terminal" evidence="3">
    <location>
        <begin position="1"/>
        <end position="75"/>
    </location>
</feature>
<dbReference type="PANTHER" id="PTHR35527:SF2">
    <property type="entry name" value="HYDROLASE"/>
    <property type="match status" value="1"/>
</dbReference>
<dbReference type="PANTHER" id="PTHR35527">
    <property type="entry name" value="CHOLOYLGLYCINE HYDROLASE"/>
    <property type="match status" value="1"/>
</dbReference>
<dbReference type="InterPro" id="IPR029055">
    <property type="entry name" value="Ntn_hydrolases_N"/>
</dbReference>
<evidence type="ECO:0000259" key="3">
    <source>
        <dbReference type="Pfam" id="PF02275"/>
    </source>
</evidence>
<evidence type="ECO:0000256" key="1">
    <source>
        <dbReference type="ARBA" id="ARBA00006625"/>
    </source>
</evidence>
<organism evidence="4 5">
    <name type="scientific">Brucella thiophenivorans</name>
    <dbReference type="NCBI Taxonomy" id="571255"/>
    <lineage>
        <taxon>Bacteria</taxon>
        <taxon>Pseudomonadati</taxon>
        <taxon>Pseudomonadota</taxon>
        <taxon>Alphaproteobacteria</taxon>
        <taxon>Hyphomicrobiales</taxon>
        <taxon>Brucellaceae</taxon>
        <taxon>Brucella/Ochrobactrum group</taxon>
        <taxon>Brucella</taxon>
    </lineage>
</organism>
<dbReference type="SUPFAM" id="SSF56235">
    <property type="entry name" value="N-terminal nucleophile aminohydrolases (Ntn hydrolases)"/>
    <property type="match status" value="1"/>
</dbReference>
<gene>
    <name evidence="4" type="ORF">CEV31_0360</name>
</gene>
<evidence type="ECO:0000313" key="4">
    <source>
        <dbReference type="EMBL" id="OYR22003.1"/>
    </source>
</evidence>
<keyword evidence="2 4" id="KW-0378">Hydrolase</keyword>
<reference evidence="4 5" key="1">
    <citation type="submission" date="2017-07" db="EMBL/GenBank/DDBJ databases">
        <title>Phylogenetic study on the rhizospheric bacterium Ochrobactrum sp. A44.</title>
        <authorList>
            <person name="Krzyzanowska D.M."/>
            <person name="Ossowicki A."/>
            <person name="Rajewska M."/>
            <person name="Maciag T."/>
            <person name="Kaczynski Z."/>
            <person name="Czerwicka M."/>
            <person name="Jafra S."/>
        </authorList>
    </citation>
    <scope>NUCLEOTIDE SEQUENCE [LARGE SCALE GENOMIC DNA]</scope>
    <source>
        <strain evidence="4 5">DSM 7216</strain>
    </source>
</reference>
<comment type="similarity">
    <text evidence="1">Belongs to the peptidase C59 family.</text>
</comment>
<sequence length="81" mass="8594">MEFAFPINSEMIVIPRNFALVASAPDGKTGKKWKAKYAAVGMNAFGILALADGMNEKGLTGGILYFPGFADYTDPSSAKSD</sequence>
<keyword evidence="5" id="KW-1185">Reference proteome</keyword>
<evidence type="ECO:0000256" key="2">
    <source>
        <dbReference type="ARBA" id="ARBA00022801"/>
    </source>
</evidence>
<name>A0A256G4I8_9HYPH</name>